<evidence type="ECO:0000256" key="1">
    <source>
        <dbReference type="SAM" id="Phobius"/>
    </source>
</evidence>
<dbReference type="Proteomes" id="UP001596378">
    <property type="component" value="Unassembled WGS sequence"/>
</dbReference>
<proteinExistence type="predicted"/>
<feature type="transmembrane region" description="Helical" evidence="1">
    <location>
        <begin position="35"/>
        <end position="52"/>
    </location>
</feature>
<dbReference type="InterPro" id="IPR018770">
    <property type="entry name" value="ChloroindolylP_hydrolase"/>
</dbReference>
<comment type="caution">
    <text evidence="2">The sequence shown here is derived from an EMBL/GenBank/DDBJ whole genome shotgun (WGS) entry which is preliminary data.</text>
</comment>
<gene>
    <name evidence="2" type="ORF">ACFQMJ_24825</name>
</gene>
<dbReference type="EMBL" id="JBHTAI010000018">
    <property type="protein sequence ID" value="MFC7151774.1"/>
    <property type="molecule type" value="Genomic_DNA"/>
</dbReference>
<keyword evidence="1" id="KW-1133">Transmembrane helix</keyword>
<name>A0ABW2FIL5_9BACL</name>
<evidence type="ECO:0000313" key="2">
    <source>
        <dbReference type="EMBL" id="MFC7151774.1"/>
    </source>
</evidence>
<accession>A0ABW2FIL5</accession>
<keyword evidence="1" id="KW-0472">Membrane</keyword>
<protein>
    <submittedName>
        <fullName evidence="2">5-bromo-4-chloroindolyl phosphate hydrolysis family protein</fullName>
    </submittedName>
</protein>
<feature type="transmembrane region" description="Helical" evidence="1">
    <location>
        <begin position="12"/>
        <end position="29"/>
    </location>
</feature>
<dbReference type="Pfam" id="PF10112">
    <property type="entry name" value="Halogen_Hydrol"/>
    <property type="match status" value="1"/>
</dbReference>
<reference evidence="3" key="1">
    <citation type="journal article" date="2019" name="Int. J. Syst. Evol. Microbiol.">
        <title>The Global Catalogue of Microorganisms (GCM) 10K type strain sequencing project: providing services to taxonomists for standard genome sequencing and annotation.</title>
        <authorList>
            <consortium name="The Broad Institute Genomics Platform"/>
            <consortium name="The Broad Institute Genome Sequencing Center for Infectious Disease"/>
            <person name="Wu L."/>
            <person name="Ma J."/>
        </authorList>
    </citation>
    <scope>NUCLEOTIDE SEQUENCE [LARGE SCALE GENOMIC DNA]</scope>
    <source>
        <strain evidence="3">KCTC 12907</strain>
    </source>
</reference>
<sequence>MREVKVPSVIPIYALGGIWLVYALLFPMYRWADFLIATLLSVGAYFVLSRLIPPKVELVEDKPAPIRTGNAAHDEQLQQWQAYRRELAALRKQISDAGVGAKLDSILTSSDQMFELLKADAGKFHLVRTFSTYYFPTTISLIKRYVDYGDNPSQGSNVTTAMRKIETAVDTIEKAFHDALDRLYRDETLQTEVEIEVMEQMLRKDGLGGANDPFMKK</sequence>
<keyword evidence="3" id="KW-1185">Reference proteome</keyword>
<keyword evidence="1" id="KW-0812">Transmembrane</keyword>
<dbReference type="RefSeq" id="WP_378052262.1">
    <property type="nucleotide sequence ID" value="NZ_JBHMDN010000048.1"/>
</dbReference>
<evidence type="ECO:0000313" key="3">
    <source>
        <dbReference type="Proteomes" id="UP001596378"/>
    </source>
</evidence>
<organism evidence="2 3">
    <name type="scientific">Cohnella cellulosilytica</name>
    <dbReference type="NCBI Taxonomy" id="986710"/>
    <lineage>
        <taxon>Bacteria</taxon>
        <taxon>Bacillati</taxon>
        <taxon>Bacillota</taxon>
        <taxon>Bacilli</taxon>
        <taxon>Bacillales</taxon>
        <taxon>Paenibacillaceae</taxon>
        <taxon>Cohnella</taxon>
    </lineage>
</organism>